<dbReference type="SUPFAM" id="SSF51735">
    <property type="entry name" value="NAD(P)-binding Rossmann-fold domains"/>
    <property type="match status" value="1"/>
</dbReference>
<dbReference type="Gene3D" id="3.40.366.10">
    <property type="entry name" value="Malonyl-Coenzyme A Acyl Carrier Protein, domain 2"/>
    <property type="match status" value="1"/>
</dbReference>
<dbReference type="InterPro" id="IPR014030">
    <property type="entry name" value="Ketoacyl_synth_N"/>
</dbReference>
<dbReference type="CDD" id="cd05195">
    <property type="entry name" value="enoyl_red"/>
    <property type="match status" value="1"/>
</dbReference>
<dbReference type="InterPro" id="IPR016035">
    <property type="entry name" value="Acyl_Trfase/lysoPLipase"/>
</dbReference>
<dbReference type="GO" id="GO:0006633">
    <property type="term" value="P:fatty acid biosynthetic process"/>
    <property type="evidence" value="ECO:0007669"/>
    <property type="project" value="UniProtKB-UniPathway"/>
</dbReference>
<dbReference type="InterPro" id="IPR014031">
    <property type="entry name" value="Ketoacyl_synth_C"/>
</dbReference>
<dbReference type="PROSITE" id="PS52004">
    <property type="entry name" value="KS3_2"/>
    <property type="match status" value="1"/>
</dbReference>
<dbReference type="InterPro" id="IPR042104">
    <property type="entry name" value="PKS_dehydratase_sf"/>
</dbReference>
<organism evidence="3 4">
    <name type="scientific">Rhynchophorus ferrugineus</name>
    <name type="common">Red palm weevil</name>
    <name type="synonym">Curculio ferrugineus</name>
    <dbReference type="NCBI Taxonomy" id="354439"/>
    <lineage>
        <taxon>Eukaryota</taxon>
        <taxon>Metazoa</taxon>
        <taxon>Ecdysozoa</taxon>
        <taxon>Arthropoda</taxon>
        <taxon>Hexapoda</taxon>
        <taxon>Insecta</taxon>
        <taxon>Pterygota</taxon>
        <taxon>Neoptera</taxon>
        <taxon>Endopterygota</taxon>
        <taxon>Coleoptera</taxon>
        <taxon>Polyphaga</taxon>
        <taxon>Cucujiformia</taxon>
        <taxon>Curculionidae</taxon>
        <taxon>Dryophthorinae</taxon>
        <taxon>Rhynchophorus</taxon>
    </lineage>
</organism>
<reference evidence="3" key="1">
    <citation type="submission" date="2020-08" db="EMBL/GenBank/DDBJ databases">
        <title>Genome sequencing and assembly of the red palm weevil Rhynchophorus ferrugineus.</title>
        <authorList>
            <person name="Dias G.B."/>
            <person name="Bergman C.M."/>
            <person name="Manee M."/>
        </authorList>
    </citation>
    <scope>NUCLEOTIDE SEQUENCE</scope>
    <source>
        <strain evidence="3">AA-2017</strain>
        <tissue evidence="3">Whole larva</tissue>
    </source>
</reference>
<dbReference type="InterPro" id="IPR014043">
    <property type="entry name" value="Acyl_transferase_dom"/>
</dbReference>
<dbReference type="InterPro" id="IPR016039">
    <property type="entry name" value="Thiolase-like"/>
</dbReference>
<dbReference type="Gene3D" id="3.40.47.10">
    <property type="match status" value="1"/>
</dbReference>
<feature type="domain" description="Ketosynthase family 3 (KS3)" evidence="2">
    <location>
        <begin position="10"/>
        <end position="409"/>
    </location>
</feature>
<dbReference type="GO" id="GO:0004312">
    <property type="term" value="F:fatty acid synthase activity"/>
    <property type="evidence" value="ECO:0007669"/>
    <property type="project" value="TreeGrafter"/>
</dbReference>
<dbReference type="Gene3D" id="3.10.129.110">
    <property type="entry name" value="Polyketide synthase dehydratase"/>
    <property type="match status" value="1"/>
</dbReference>
<evidence type="ECO:0000259" key="2">
    <source>
        <dbReference type="PROSITE" id="PS52004"/>
    </source>
</evidence>
<dbReference type="CDD" id="cd00833">
    <property type="entry name" value="PKS"/>
    <property type="match status" value="1"/>
</dbReference>
<evidence type="ECO:0000313" key="4">
    <source>
        <dbReference type="Proteomes" id="UP000625711"/>
    </source>
</evidence>
<dbReference type="SUPFAM" id="SSF55048">
    <property type="entry name" value="Probable ACP-binding domain of malonyl-CoA ACP transacylase"/>
    <property type="match status" value="1"/>
</dbReference>
<dbReference type="InterPro" id="IPR001227">
    <property type="entry name" value="Ac_transferase_dom_sf"/>
</dbReference>
<dbReference type="InterPro" id="IPR032821">
    <property type="entry name" value="PKS_assoc"/>
</dbReference>
<dbReference type="InterPro" id="IPR013149">
    <property type="entry name" value="ADH-like_C"/>
</dbReference>
<protein>
    <recommendedName>
        <fullName evidence="2">Ketosynthase family 3 (KS3) domain-containing protein</fullName>
    </recommendedName>
</protein>
<dbReference type="InterPro" id="IPR036291">
    <property type="entry name" value="NAD(P)-bd_dom_sf"/>
</dbReference>
<dbReference type="SMART" id="SM00829">
    <property type="entry name" value="PKS_ER"/>
    <property type="match status" value="1"/>
</dbReference>
<dbReference type="Pfam" id="PF02801">
    <property type="entry name" value="Ketoacyl-synt_C"/>
    <property type="match status" value="1"/>
</dbReference>
<keyword evidence="1" id="KW-0511">Multifunctional enzyme</keyword>
<dbReference type="Pfam" id="PF00698">
    <property type="entry name" value="Acyl_transf_1"/>
    <property type="match status" value="1"/>
</dbReference>
<dbReference type="SMART" id="SM00827">
    <property type="entry name" value="PKS_AT"/>
    <property type="match status" value="1"/>
</dbReference>
<dbReference type="Gene3D" id="3.30.70.3290">
    <property type="match status" value="1"/>
</dbReference>
<dbReference type="GO" id="GO:0016491">
    <property type="term" value="F:oxidoreductase activity"/>
    <property type="evidence" value="ECO:0007669"/>
    <property type="project" value="InterPro"/>
</dbReference>
<sequence>MVSKDMELVKEDVVISGIGGYFPQSINIEEFGDNLIENKNMIENRWKEGAKGIVNKFGVIRKVHFDNSFFGIHRYQCTYMDPMHRLALERTFEALIDAGVNPSEVRGRRIGVYMGSCIGESDNLFMESIVSGFGIIGHSRAMMSNRISYWLNLHGPSVSYNSSWIGGIELIRLAYEAIKTGQIEAAIVGTANVSLNSEIQWIYNDMGLLAPDGATRAFDAEANGYARADGVVVFYIQKASEAKRSYASIVNVGAIFDGTGEGNILNVTVPNMVNFLNDFYEKSPVKPDEIQFLETYGCGLKEVDEKELDAIDQVYSKHRKEPLLVGSVKSNAGNSEASAAMFGIAKVLVAMERNVIPGNLHFKTPNPNIRGLAEGRLEIVSENRKWEPKYAAVNALGLTSYYSHIILKANPKVKADITVKIPRLVIASTRTEEGIKNILEKVKSYDNEQEYFQLMQELFEKPILGHLYRGYTLVGSVEPKEEFEYHQGSKRSVWFVYSGMGSQWNGMVSDLMEIPVFAAAINKCHDILLTKGVNLLEIISSSDKTVFDNILNSFVGIAAMQIALTDVLKVIGIEPDGIIGHSVGELGCAYADGCISAEQMILCAYSRGRASLDAELIPGMMAAIGLGYNAIKDKIPESIEVACHNGPDSCTLSGPREDMETFVATLQQQGVFARLVNVANIAYHSRYIKPAAPFLLKYLQEVIPDPVRRSFKWVSTSNLEENWGTDVAQYSSAEYHTNNLLSSVYFEEGLKHIPKDAILIEIAPHGLLQAILKRSLKSCVNIPLTQRGSKRSVEFLLTSIGKMYLNGMDMAVSNIYPKTKYPVGRGTPSLTPISHWNHMEAWRTGFENLLYSSSTKTDIEVTLNSEDFRECVGHQLNKTIILPASFLPNILYQIIANSNSALKEIVFEDLQFKKTIAIPKIGLVSLHAMIERGSGDFEISSNNEIVMTGKIILPQPTDKYMTDPVELDLSKVSVSLSDKDVYSEFHHRGHVYTGSFRNIKNLMGHFIGSNDTTTITKGMREISRCSNTEVYSEDLRIIAAEGVQVIGMQTTPLKSERRNEFIDSIEYVPLEKASFTNLEAGICVALQLFLTNFPEDYLTDITLAEIETEQPLLDHIQNAVNQYPHLSLTITTVKTANKIPMEKENPAFVVFNGHINEDIVELLSRLNVFVLIRSSKDILSYPEIVSICEFSYNGEMYSVLRRVNNTEAILLTVKDHIITSQNIQKSPPKWYSELQRTRDSALLSNKRIFLQSRVIPQEGFSNFVKELRSQPNMEDVRFLFNLSNDNMNLKDIYRKDLPLTIIKDGVHSSFLPIPVKFKNQVSSCYTTSNVIDGVSIKYLGINRDDETYNQSSDTIELGPLDYSGYDVSSGRKITGLASFDKDGFRLVLDPVFKWEILANYPLEDGVTLPYAYIVANYILHVKTRLKRGNTILVHAGCSAIGMATISIAIAHGCRVFTTITTQKQLEVINKHFPYLKEYQILKAENSAFEPVVMNYTGGAGVDIVVNCLSGNLLTSSLNCVGCFGRFVQIGKYDLENNSIGMFCFLKNISFYAVDVGSVDQLSNDVKSEIKKYVQDGLDDCSVRPLWRTIYDKENVTDILRETGKPSNIGSSIIKIDKELVLSQFNMNNPNQFVCDANKSYLIYGGSPEDCIDMAEWLVHRGAKKIVIATNTNTPQNYINRRLSLLQNNFDCNIVVVSFEGKTTENANALLKQVCRLGPINAVFLLPPSTAPISDYVKAAQSIELVLKSIAPKATLFNFVAAASGVAQTRIDSGFATYNIQSLEDLDFNDILSNLDDIIKHEFKNVYINNEAMGDSKQENQQALHKKMIQILPSIETLVEQMTDAPSEPELTQIASEGPFEIRELAPLFIIPGLNTEVEIEMLARQLFLPTFLAILPSKSYTIQELANIFAEKMRKIWSKNFYNIVAVSWGGVLATEIAKILDKQYKCNIYIYYIDGAPSTLQSTIRLLGTGADMEVNLLTRVFNNTDRQILAKLQSASDWKSRIDILLDNYKNDDVEYDLIKEGLSLLKNRLEDVLYYEPDNNLVSGQIHLIRSNDCSQFDNCELTLYCKQTPQVLIVTGDHLSIISRRETADYINEMFEMK</sequence>
<keyword evidence="4" id="KW-1185">Reference proteome</keyword>
<dbReference type="InterPro" id="IPR016036">
    <property type="entry name" value="Malonyl_transacylase_ACP-bd"/>
</dbReference>
<dbReference type="InterPro" id="IPR020841">
    <property type="entry name" value="PKS_Beta-ketoAc_synthase_dom"/>
</dbReference>
<dbReference type="PANTHER" id="PTHR43775">
    <property type="entry name" value="FATTY ACID SYNTHASE"/>
    <property type="match status" value="1"/>
</dbReference>
<dbReference type="SUPFAM" id="SSF53474">
    <property type="entry name" value="alpha/beta-Hydrolases"/>
    <property type="match status" value="1"/>
</dbReference>
<dbReference type="InterPro" id="IPR020843">
    <property type="entry name" value="ER"/>
</dbReference>
<dbReference type="OrthoDB" id="329835at2759"/>
<dbReference type="Pfam" id="PF00107">
    <property type="entry name" value="ADH_zinc_N"/>
    <property type="match status" value="1"/>
</dbReference>
<accession>A0A834ILK7</accession>
<dbReference type="PANTHER" id="PTHR43775:SF23">
    <property type="entry name" value="FATTY ACID SYNTHASE 3"/>
    <property type="match status" value="1"/>
</dbReference>
<dbReference type="Gene3D" id="3.40.50.1820">
    <property type="entry name" value="alpha/beta hydrolase"/>
    <property type="match status" value="1"/>
</dbReference>
<gene>
    <name evidence="3" type="ORF">GWI33_004884</name>
</gene>
<dbReference type="Pfam" id="PF00109">
    <property type="entry name" value="ketoacyl-synt"/>
    <property type="match status" value="1"/>
</dbReference>
<name>A0A834ILK7_RHYFE</name>
<dbReference type="InterPro" id="IPR029058">
    <property type="entry name" value="AB_hydrolase_fold"/>
</dbReference>
<dbReference type="Gene3D" id="3.90.180.10">
    <property type="entry name" value="Medium-chain alcohol dehydrogenases, catalytic domain"/>
    <property type="match status" value="1"/>
</dbReference>
<dbReference type="SMART" id="SM00825">
    <property type="entry name" value="PKS_KS"/>
    <property type="match status" value="1"/>
</dbReference>
<dbReference type="EMBL" id="JAACXV010000246">
    <property type="protein sequence ID" value="KAF7281302.1"/>
    <property type="molecule type" value="Genomic_DNA"/>
</dbReference>
<proteinExistence type="predicted"/>
<dbReference type="Pfam" id="PF16197">
    <property type="entry name" value="KAsynt_C_assoc"/>
    <property type="match status" value="1"/>
</dbReference>
<dbReference type="SUPFAM" id="SSF52151">
    <property type="entry name" value="FabD/lysophospholipase-like"/>
    <property type="match status" value="1"/>
</dbReference>
<dbReference type="InterPro" id="IPR050091">
    <property type="entry name" value="PKS_NRPS_Biosynth_Enz"/>
</dbReference>
<evidence type="ECO:0000256" key="1">
    <source>
        <dbReference type="ARBA" id="ARBA00023268"/>
    </source>
</evidence>
<comment type="caution">
    <text evidence="3">The sequence shown here is derived from an EMBL/GenBank/DDBJ whole genome shotgun (WGS) entry which is preliminary data.</text>
</comment>
<evidence type="ECO:0000313" key="3">
    <source>
        <dbReference type="EMBL" id="KAF7281302.1"/>
    </source>
</evidence>
<dbReference type="SUPFAM" id="SSF53901">
    <property type="entry name" value="Thiolase-like"/>
    <property type="match status" value="2"/>
</dbReference>
<dbReference type="Proteomes" id="UP000625711">
    <property type="component" value="Unassembled WGS sequence"/>
</dbReference>
<dbReference type="UniPathway" id="UPA00094"/>